<feature type="transmembrane region" description="Helical" evidence="1">
    <location>
        <begin position="119"/>
        <end position="138"/>
    </location>
</feature>
<sequence length="192" mass="22339">LTCVTLTPFTFYNDNKNLIKLFSKVYFYKFNSTQQIVCVSALLLLGYELDARLRVSNSNFLEELKMIDKDRSKNCYGVEVQPVLQLLPSAYGNLLAKYFTVIPKENRYYIITVQWAHAVIYYSLAWVSALYASVALFARKLSDVIFVADNTSYKSGHFDINVVSGDYWYQLFYKKVFARPSFNFHQSSHNFK</sequence>
<accession>A0A0N5CT38</accession>
<keyword evidence="1" id="KW-0472">Membrane</keyword>
<evidence type="ECO:0000313" key="2">
    <source>
        <dbReference type="WBParaSite" id="TCLT_0000339601-mRNA-1"/>
    </source>
</evidence>
<proteinExistence type="predicted"/>
<organism evidence="2">
    <name type="scientific">Thelazia callipaeda</name>
    <name type="common">Oriental eyeworm</name>
    <name type="synonym">Parasitic nematode</name>
    <dbReference type="NCBI Taxonomy" id="103827"/>
    <lineage>
        <taxon>Eukaryota</taxon>
        <taxon>Metazoa</taxon>
        <taxon>Ecdysozoa</taxon>
        <taxon>Nematoda</taxon>
        <taxon>Chromadorea</taxon>
        <taxon>Rhabditida</taxon>
        <taxon>Spirurina</taxon>
        <taxon>Spiruromorpha</taxon>
        <taxon>Thelazioidea</taxon>
        <taxon>Thelaziidae</taxon>
        <taxon>Thelazia</taxon>
    </lineage>
</organism>
<evidence type="ECO:0000256" key="1">
    <source>
        <dbReference type="SAM" id="Phobius"/>
    </source>
</evidence>
<reference evidence="2" key="1">
    <citation type="submission" date="2017-02" db="UniProtKB">
        <authorList>
            <consortium name="WormBaseParasite"/>
        </authorList>
    </citation>
    <scope>IDENTIFICATION</scope>
</reference>
<name>A0A0N5CT38_THECL</name>
<keyword evidence="1" id="KW-0812">Transmembrane</keyword>
<keyword evidence="1" id="KW-1133">Transmembrane helix</keyword>
<protein>
    <submittedName>
        <fullName evidence="2">Anoctamin</fullName>
    </submittedName>
</protein>
<dbReference type="WBParaSite" id="TCLT_0000339601-mRNA-1">
    <property type="protein sequence ID" value="TCLT_0000339601-mRNA-1"/>
    <property type="gene ID" value="TCLT_0000339601"/>
</dbReference>
<dbReference type="AlphaFoldDB" id="A0A0N5CT38"/>